<dbReference type="RefSeq" id="WP_158917021.1">
    <property type="nucleotide sequence ID" value="NZ_CP047020.1"/>
</dbReference>
<evidence type="ECO:0000313" key="2">
    <source>
        <dbReference type="Proteomes" id="UP000436138"/>
    </source>
</evidence>
<dbReference type="AlphaFoldDB" id="A0A6I6MV83"/>
<sequence length="449" mass="48799">MPASVSAVSPVDAQTSDPEWTGIKALGYANRFATWDSEFRYDGRIRVPMGIKITKVEYAYYGQDDKSYWTAVEVPRGRMGIDQEYEVIDLTFLEDSDVITFTLRGDLNVDSAPEQGQYSRTYQLGVKVSLSDGTTRTTHVEIEVLWPAYDPANGRIGRPFVRLPYDRGWGGTPNSQAGFGYVSDNGYIADKFIIDLVNPRQGKENVAGNNSDHVYYQLVHEDGTPSHLTPAPVKFYVKGHADAGTGNKRILDAVNLLDEGDKPGYYRFLVWPQSTNTSDGKTSALSWNPDNPEDAFQIGSVYFRYTATRSASFSVAPGGPPDVRLTAGGPVGYPGVRLETTEGPVPEQTVQVSLPQGMGLQFVEEGNPGYQLTVLDSDGSLKNFIGQLSQDGQTLTFSKVNLALPGKSSTSTAWVAVKAVGPNTTGRTSLTFQVGSETSPSTPIEVGAR</sequence>
<dbReference type="EMBL" id="CP047020">
    <property type="protein sequence ID" value="QHA02219.1"/>
    <property type="molecule type" value="Genomic_DNA"/>
</dbReference>
<gene>
    <name evidence="1" type="ORF">GQF42_01740</name>
</gene>
<dbReference type="KEGG" id="sbro:GQF42_01740"/>
<organism evidence="1 2">
    <name type="scientific">Streptomyces broussonetiae</name>
    <dbReference type="NCBI Taxonomy" id="2686304"/>
    <lineage>
        <taxon>Bacteria</taxon>
        <taxon>Bacillati</taxon>
        <taxon>Actinomycetota</taxon>
        <taxon>Actinomycetes</taxon>
        <taxon>Kitasatosporales</taxon>
        <taxon>Streptomycetaceae</taxon>
        <taxon>Streptomyces</taxon>
    </lineage>
</organism>
<proteinExistence type="predicted"/>
<name>A0A6I6MV83_9ACTN</name>
<dbReference type="Proteomes" id="UP000436138">
    <property type="component" value="Chromosome"/>
</dbReference>
<keyword evidence="2" id="KW-1185">Reference proteome</keyword>
<protein>
    <submittedName>
        <fullName evidence="1">Uncharacterized protein</fullName>
    </submittedName>
</protein>
<evidence type="ECO:0000313" key="1">
    <source>
        <dbReference type="EMBL" id="QHA02219.1"/>
    </source>
</evidence>
<reference evidence="1 2" key="1">
    <citation type="submission" date="2019-12" db="EMBL/GenBank/DDBJ databases">
        <title>Streptomyces sp. strain T44 isolated from rhizosphere soil of Broussonetia papyrifera.</title>
        <authorList>
            <person name="Mo P."/>
        </authorList>
    </citation>
    <scope>NUCLEOTIDE SEQUENCE [LARGE SCALE GENOMIC DNA]</scope>
    <source>
        <strain evidence="1 2">T44</strain>
    </source>
</reference>
<accession>A0A6I6MV83</accession>